<evidence type="ECO:0000313" key="1">
    <source>
        <dbReference type="EMBL" id="LAA58857.1"/>
    </source>
</evidence>
<reference evidence="1" key="2">
    <citation type="submission" date="2017-11" db="EMBL/GenBank/DDBJ databases">
        <title>Coralsnake Venomics: Analyses of Venom Gland Transcriptomes and Proteomes of Six Brazilian Taxa.</title>
        <authorList>
            <person name="Aird S.D."/>
            <person name="Jorge da Silva N."/>
            <person name="Qiu L."/>
            <person name="Villar-Briones A."/>
            <person name="Aparecida-Saddi V."/>
            <person name="Campos-Telles M.P."/>
            <person name="Grau M."/>
            <person name="Mikheyev A.S."/>
        </authorList>
    </citation>
    <scope>NUCLEOTIDE SEQUENCE</scope>
    <source>
        <tissue evidence="1">Venom_gland</tissue>
    </source>
</reference>
<reference evidence="1" key="1">
    <citation type="submission" date="2017-07" db="EMBL/GenBank/DDBJ databases">
        <authorList>
            <person name="Mikheyev A."/>
            <person name="Grau M."/>
        </authorList>
    </citation>
    <scope>NUCLEOTIDE SEQUENCE</scope>
    <source>
        <tissue evidence="1">Venom_gland</tissue>
    </source>
</reference>
<proteinExistence type="predicted"/>
<dbReference type="Gene3D" id="3.40.50.12700">
    <property type="match status" value="1"/>
</dbReference>
<sequence>MNLKIITGDYKQLGKKIKELGAQVFSFISPRKGQHPMREQRILKMNYQLKNWCLQVNFSFLGYDLHYLHEGLLARMGCTSQELEGIYLENDWLILSEGL</sequence>
<dbReference type="EMBL" id="IACJ01120154">
    <property type="protein sequence ID" value="LAA58857.1"/>
    <property type="molecule type" value="Transcribed_RNA"/>
</dbReference>
<name>A0A2D4GGH6_MICCO</name>
<dbReference type="AlphaFoldDB" id="A0A2D4GGH6"/>
<accession>A0A2D4GGH6</accession>
<protein>
    <submittedName>
        <fullName evidence="1">Uncharacterized protein</fullName>
    </submittedName>
</protein>
<organism evidence="1">
    <name type="scientific">Micrurus corallinus</name>
    <name type="common">Brazilian coral snake</name>
    <dbReference type="NCBI Taxonomy" id="54390"/>
    <lineage>
        <taxon>Eukaryota</taxon>
        <taxon>Metazoa</taxon>
        <taxon>Chordata</taxon>
        <taxon>Craniata</taxon>
        <taxon>Vertebrata</taxon>
        <taxon>Euteleostomi</taxon>
        <taxon>Lepidosauria</taxon>
        <taxon>Squamata</taxon>
        <taxon>Bifurcata</taxon>
        <taxon>Unidentata</taxon>
        <taxon>Episquamata</taxon>
        <taxon>Toxicofera</taxon>
        <taxon>Serpentes</taxon>
        <taxon>Colubroidea</taxon>
        <taxon>Elapidae</taxon>
        <taxon>Elapinae</taxon>
        <taxon>Micrurus</taxon>
    </lineage>
</organism>